<dbReference type="RefSeq" id="WP_012068028.1">
    <property type="nucleotide sequence ID" value="NZ_JACDUL010000004.1"/>
</dbReference>
<accession>A0A7J9PJG0</accession>
<name>A0A7J9PJG0_METMI</name>
<evidence type="ECO:0000313" key="1">
    <source>
        <dbReference type="EMBL" id="MBA2862906.1"/>
    </source>
</evidence>
<protein>
    <recommendedName>
        <fullName evidence="3">Transcriptional regulator</fullName>
    </recommendedName>
</protein>
<dbReference type="AlphaFoldDB" id="A0A7J9PJG0"/>
<evidence type="ECO:0008006" key="3">
    <source>
        <dbReference type="Google" id="ProtNLM"/>
    </source>
</evidence>
<dbReference type="EMBL" id="JACDUL010000004">
    <property type="protein sequence ID" value="MBA2862906.1"/>
    <property type="molecule type" value="Genomic_DNA"/>
</dbReference>
<gene>
    <name evidence="1" type="ORF">HNP90_001803</name>
</gene>
<organism evidence="1 2">
    <name type="scientific">Methanococcus maripaludis</name>
    <name type="common">Methanococcus deltae</name>
    <dbReference type="NCBI Taxonomy" id="39152"/>
    <lineage>
        <taxon>Archaea</taxon>
        <taxon>Methanobacteriati</taxon>
        <taxon>Methanobacteriota</taxon>
        <taxon>Methanomada group</taxon>
        <taxon>Methanococci</taxon>
        <taxon>Methanococcales</taxon>
        <taxon>Methanococcaceae</taxon>
        <taxon>Methanococcus</taxon>
    </lineage>
</organism>
<dbReference type="Proteomes" id="UP000533207">
    <property type="component" value="Unassembled WGS sequence"/>
</dbReference>
<sequence>METITCTFEIKTIKENYPIILTGLEKGIIRFADGSNFGDLKKETLDLILSKGYDKETNYEEIATELKITNKVTLDLILRSLLEEGEIYEPEERCFKIL</sequence>
<proteinExistence type="predicted"/>
<comment type="caution">
    <text evidence="1">The sequence shown here is derived from an EMBL/GenBank/DDBJ whole genome shotgun (WGS) entry which is preliminary data.</text>
</comment>
<reference evidence="1 2" key="1">
    <citation type="submission" date="2020-07" db="EMBL/GenBank/DDBJ databases">
        <title>Genomic Encyclopedia of Type Strains, Phase IV (KMG-V): Genome sequencing to study the core and pangenomes of soil and plant-associated prokaryotes.</title>
        <authorList>
            <person name="Whitman W."/>
        </authorList>
    </citation>
    <scope>NUCLEOTIDE SEQUENCE [LARGE SCALE GENOMIC DNA]</scope>
    <source>
        <strain evidence="1 2">C8</strain>
    </source>
</reference>
<evidence type="ECO:0000313" key="2">
    <source>
        <dbReference type="Proteomes" id="UP000533207"/>
    </source>
</evidence>